<keyword evidence="14" id="KW-1185">Reference proteome</keyword>
<evidence type="ECO:0000256" key="7">
    <source>
        <dbReference type="PIRSR" id="PIRSR618044-1"/>
    </source>
</evidence>
<feature type="active site" description="Acyl-ester intermediate" evidence="7">
    <location>
        <position position="106"/>
    </location>
</feature>
<evidence type="ECO:0000256" key="5">
    <source>
        <dbReference type="ARBA" id="ARBA00022984"/>
    </source>
</evidence>
<dbReference type="GO" id="GO:0071555">
    <property type="term" value="P:cell wall organization"/>
    <property type="evidence" value="ECO:0007669"/>
    <property type="project" value="UniProtKB-KW"/>
</dbReference>
<dbReference type="PANTHER" id="PTHR21581:SF33">
    <property type="entry name" value="D-ALANYL-D-ALANINE CARBOXYPEPTIDASE DACB"/>
    <property type="match status" value="1"/>
</dbReference>
<name>A0A9X1SV40_9ACTN</name>
<evidence type="ECO:0000256" key="1">
    <source>
        <dbReference type="ARBA" id="ARBA00007164"/>
    </source>
</evidence>
<keyword evidence="2 11" id="KW-0732">Signal</keyword>
<feature type="transmembrane region" description="Helical" evidence="10">
    <location>
        <begin position="387"/>
        <end position="410"/>
    </location>
</feature>
<feature type="domain" description="Peptidase S11 D-alanyl-D-alanine carboxypeptidase A N-terminal" evidence="12">
    <location>
        <begin position="74"/>
        <end position="302"/>
    </location>
</feature>
<evidence type="ECO:0000256" key="6">
    <source>
        <dbReference type="ARBA" id="ARBA00023316"/>
    </source>
</evidence>
<dbReference type="SUPFAM" id="SSF56601">
    <property type="entry name" value="beta-lactamase/transpeptidase-like"/>
    <property type="match status" value="1"/>
</dbReference>
<dbReference type="GO" id="GO:0009002">
    <property type="term" value="F:serine-type D-Ala-D-Ala carboxypeptidase activity"/>
    <property type="evidence" value="ECO:0007669"/>
    <property type="project" value="InterPro"/>
</dbReference>
<feature type="active site" evidence="7">
    <location>
        <position position="161"/>
    </location>
</feature>
<evidence type="ECO:0000313" key="13">
    <source>
        <dbReference type="EMBL" id="MCD5313587.1"/>
    </source>
</evidence>
<dbReference type="Pfam" id="PF00768">
    <property type="entry name" value="Peptidase_S11"/>
    <property type="match status" value="1"/>
</dbReference>
<keyword evidence="4" id="KW-0133">Cell shape</keyword>
<accession>A0A9X1SV40</accession>
<organism evidence="13 14">
    <name type="scientific">Kineosporia babensis</name>
    <dbReference type="NCBI Taxonomy" id="499548"/>
    <lineage>
        <taxon>Bacteria</taxon>
        <taxon>Bacillati</taxon>
        <taxon>Actinomycetota</taxon>
        <taxon>Actinomycetes</taxon>
        <taxon>Kineosporiales</taxon>
        <taxon>Kineosporiaceae</taxon>
        <taxon>Kineosporia</taxon>
    </lineage>
</organism>
<feature type="active site" description="Proton acceptor" evidence="7">
    <location>
        <position position="109"/>
    </location>
</feature>
<dbReference type="Gene3D" id="3.40.710.10">
    <property type="entry name" value="DD-peptidase/beta-lactamase superfamily"/>
    <property type="match status" value="1"/>
</dbReference>
<feature type="binding site" evidence="8">
    <location>
        <position position="272"/>
    </location>
    <ligand>
        <name>substrate</name>
    </ligand>
</feature>
<sequence>MSSSYRSRRPLRLFAATAVAAGLTLGTAGFAEARVASPEPKKKFVAPAARSWVGGERLISRKVLTNLPAGVPRPPAPKATAWLVADLDSREIIAAKNVHVPLAPASTLKVFTSLALAPGLDPEQVYTGTFEDANIDGTRVGIVEGSRYTVDDLLHGLLMSSGNDTANALGNLVGGNDAAIELMRAKAQELGAFDTVIRNTSGLDAKGQVSSAYDLALAGSAALQDEQLAKIMVTPSYAFPDQGKSLGAKRKRYQTQNHNRLLGYIPGVTGIKNGYTSKALASNVASAKYKGHNYIAVIMRADGRVFTPTGDLLEWAFKYGQKANPVGSLIKPGELTAMTGPDIPEAKTLSAAEAPEPSVQALGGSEDVNAALPASAATDPQNPMLRFWPVAGASALLLAAALFFGLRPVLANSRRARARKMRARQQRSRRRY</sequence>
<dbReference type="PANTHER" id="PTHR21581">
    <property type="entry name" value="D-ALANYL-D-ALANINE CARBOXYPEPTIDASE"/>
    <property type="match status" value="1"/>
</dbReference>
<dbReference type="InterPro" id="IPR012338">
    <property type="entry name" value="Beta-lactam/transpept-like"/>
</dbReference>
<evidence type="ECO:0000256" key="4">
    <source>
        <dbReference type="ARBA" id="ARBA00022960"/>
    </source>
</evidence>
<evidence type="ECO:0000256" key="10">
    <source>
        <dbReference type="SAM" id="Phobius"/>
    </source>
</evidence>
<keyword evidence="10" id="KW-0472">Membrane</keyword>
<dbReference type="InterPro" id="IPR018044">
    <property type="entry name" value="Peptidase_S11"/>
</dbReference>
<dbReference type="AlphaFoldDB" id="A0A9X1SV40"/>
<evidence type="ECO:0000256" key="9">
    <source>
        <dbReference type="RuleBase" id="RU004016"/>
    </source>
</evidence>
<feature type="chain" id="PRO_5040717686" description="Peptidase S11 D-alanyl-D-alanine carboxypeptidase A N-terminal domain-containing protein" evidence="11">
    <location>
        <begin position="21"/>
        <end position="432"/>
    </location>
</feature>
<reference evidence="13" key="1">
    <citation type="submission" date="2021-11" db="EMBL/GenBank/DDBJ databases">
        <title>Streptomyces corallinus and Kineosporia corallina sp. nov., two new coral-derived marine actinobacteria.</title>
        <authorList>
            <person name="Buangrab K."/>
            <person name="Sutthacheep M."/>
            <person name="Yeemin T."/>
            <person name="Harunari E."/>
            <person name="Igarashi Y."/>
            <person name="Sripreechasak P."/>
            <person name="Kanchanasin P."/>
            <person name="Tanasupawat S."/>
            <person name="Phongsopitanun W."/>
        </authorList>
    </citation>
    <scope>NUCLEOTIDE SEQUENCE</scope>
    <source>
        <strain evidence="13">JCM 31032</strain>
    </source>
</reference>
<keyword evidence="5" id="KW-0573">Peptidoglycan synthesis</keyword>
<feature type="signal peptide" evidence="11">
    <location>
        <begin position="1"/>
        <end position="20"/>
    </location>
</feature>
<evidence type="ECO:0000313" key="14">
    <source>
        <dbReference type="Proteomes" id="UP001138997"/>
    </source>
</evidence>
<proteinExistence type="inferred from homology"/>
<keyword evidence="10" id="KW-0812">Transmembrane</keyword>
<dbReference type="RefSeq" id="WP_231444920.1">
    <property type="nucleotide sequence ID" value="NZ_JAJOMB010000012.1"/>
</dbReference>
<evidence type="ECO:0000256" key="2">
    <source>
        <dbReference type="ARBA" id="ARBA00022729"/>
    </source>
</evidence>
<dbReference type="PRINTS" id="PR00725">
    <property type="entry name" value="DADACBPTASE1"/>
</dbReference>
<dbReference type="GO" id="GO:0009252">
    <property type="term" value="P:peptidoglycan biosynthetic process"/>
    <property type="evidence" value="ECO:0007669"/>
    <property type="project" value="UniProtKB-KW"/>
</dbReference>
<dbReference type="InterPro" id="IPR001967">
    <property type="entry name" value="Peptidase_S11_N"/>
</dbReference>
<comment type="caution">
    <text evidence="13">The sequence shown here is derived from an EMBL/GenBank/DDBJ whole genome shotgun (WGS) entry which is preliminary data.</text>
</comment>
<dbReference type="Proteomes" id="UP001138997">
    <property type="component" value="Unassembled WGS sequence"/>
</dbReference>
<dbReference type="GO" id="GO:0008360">
    <property type="term" value="P:regulation of cell shape"/>
    <property type="evidence" value="ECO:0007669"/>
    <property type="project" value="UniProtKB-KW"/>
</dbReference>
<keyword evidence="6" id="KW-0961">Cell wall biogenesis/degradation</keyword>
<evidence type="ECO:0000259" key="12">
    <source>
        <dbReference type="Pfam" id="PF00768"/>
    </source>
</evidence>
<comment type="similarity">
    <text evidence="1 9">Belongs to the peptidase S11 family.</text>
</comment>
<evidence type="ECO:0000256" key="11">
    <source>
        <dbReference type="SAM" id="SignalP"/>
    </source>
</evidence>
<keyword evidence="10" id="KW-1133">Transmembrane helix</keyword>
<dbReference type="EMBL" id="JAJOMB010000012">
    <property type="protein sequence ID" value="MCD5313587.1"/>
    <property type="molecule type" value="Genomic_DNA"/>
</dbReference>
<keyword evidence="3" id="KW-0378">Hydrolase</keyword>
<evidence type="ECO:0000256" key="3">
    <source>
        <dbReference type="ARBA" id="ARBA00022801"/>
    </source>
</evidence>
<gene>
    <name evidence="13" type="ORF">LR394_22000</name>
</gene>
<dbReference type="GO" id="GO:0006508">
    <property type="term" value="P:proteolysis"/>
    <property type="evidence" value="ECO:0007669"/>
    <property type="project" value="InterPro"/>
</dbReference>
<protein>
    <recommendedName>
        <fullName evidence="12">Peptidase S11 D-alanyl-D-alanine carboxypeptidase A N-terminal domain-containing protein</fullName>
    </recommendedName>
</protein>
<evidence type="ECO:0000256" key="8">
    <source>
        <dbReference type="PIRSR" id="PIRSR618044-2"/>
    </source>
</evidence>